<dbReference type="NCBIfam" id="TIGR02464">
    <property type="entry name" value="ribofla_fusion"/>
    <property type="match status" value="1"/>
</dbReference>
<dbReference type="SUPFAM" id="SSF143990">
    <property type="entry name" value="YbiA-like"/>
    <property type="match status" value="1"/>
</dbReference>
<dbReference type="InterPro" id="IPR012816">
    <property type="entry name" value="NADAR"/>
</dbReference>
<dbReference type="InterPro" id="IPR037238">
    <property type="entry name" value="YbiA-like_sf"/>
</dbReference>
<organism evidence="2 3">
    <name type="scientific">Blepharisma stoltei</name>
    <dbReference type="NCBI Taxonomy" id="1481888"/>
    <lineage>
        <taxon>Eukaryota</taxon>
        <taxon>Sar</taxon>
        <taxon>Alveolata</taxon>
        <taxon>Ciliophora</taxon>
        <taxon>Postciliodesmatophora</taxon>
        <taxon>Heterotrichea</taxon>
        <taxon>Heterotrichida</taxon>
        <taxon>Blepharismidae</taxon>
        <taxon>Blepharisma</taxon>
    </lineage>
</organism>
<evidence type="ECO:0000313" key="3">
    <source>
        <dbReference type="Proteomes" id="UP001162131"/>
    </source>
</evidence>
<dbReference type="Pfam" id="PF08719">
    <property type="entry name" value="NADAR"/>
    <property type="match status" value="1"/>
</dbReference>
<keyword evidence="3" id="KW-1185">Reference proteome</keyword>
<feature type="domain" description="NADAR" evidence="1">
    <location>
        <begin position="14"/>
        <end position="149"/>
    </location>
</feature>
<comment type="caution">
    <text evidence="2">The sequence shown here is derived from an EMBL/GenBank/DDBJ whole genome shotgun (WGS) entry which is preliminary data.</text>
</comment>
<reference evidence="2" key="1">
    <citation type="submission" date="2021-09" db="EMBL/GenBank/DDBJ databases">
        <authorList>
            <consortium name="AG Swart"/>
            <person name="Singh M."/>
            <person name="Singh A."/>
            <person name="Seah K."/>
            <person name="Emmerich C."/>
        </authorList>
    </citation>
    <scope>NUCLEOTIDE SEQUENCE</scope>
    <source>
        <strain evidence="2">ATCC30299</strain>
    </source>
</reference>
<proteinExistence type="predicted"/>
<accession>A0AAU9IZ62</accession>
<dbReference type="Gene3D" id="1.10.357.40">
    <property type="entry name" value="YbiA-like"/>
    <property type="match status" value="1"/>
</dbReference>
<dbReference type="Proteomes" id="UP001162131">
    <property type="component" value="Unassembled WGS sequence"/>
</dbReference>
<dbReference type="AlphaFoldDB" id="A0AAU9IZ62"/>
<sequence length="156" mass="18269">MEETTIYFYHKPTEKAKPEDLYLGNFYPSPMTVHGISYPTVEHYYHSQKFSDPEIIERIRSAPTPKMAERIASEYEWNTEEWEEIKENVMRFGIFSKFKQNPELKEKLLATGTAKLVEDNHKDAFWGGSIEGSENKMGKLLMDLREQLKKAAEDLQ</sequence>
<name>A0AAU9IZ62_9CILI</name>
<gene>
    <name evidence="2" type="ORF">BSTOLATCC_MIC22132</name>
</gene>
<evidence type="ECO:0000259" key="1">
    <source>
        <dbReference type="Pfam" id="PF08719"/>
    </source>
</evidence>
<evidence type="ECO:0000313" key="2">
    <source>
        <dbReference type="EMBL" id="CAG9318765.1"/>
    </source>
</evidence>
<dbReference type="CDD" id="cd15457">
    <property type="entry name" value="NADAR"/>
    <property type="match status" value="1"/>
</dbReference>
<dbReference type="EMBL" id="CAJZBQ010000021">
    <property type="protein sequence ID" value="CAG9318765.1"/>
    <property type="molecule type" value="Genomic_DNA"/>
</dbReference>
<protein>
    <recommendedName>
        <fullName evidence="1">NADAR domain-containing protein</fullName>
    </recommendedName>
</protein>